<feature type="non-terminal residue" evidence="1">
    <location>
        <position position="71"/>
    </location>
</feature>
<comment type="caution">
    <text evidence="1">The sequence shown here is derived from an EMBL/GenBank/DDBJ whole genome shotgun (WGS) entry which is preliminary data.</text>
</comment>
<proteinExistence type="predicted"/>
<dbReference type="Proteomes" id="UP000789901">
    <property type="component" value="Unassembled WGS sequence"/>
</dbReference>
<dbReference type="EMBL" id="CAJVQB010134468">
    <property type="protein sequence ID" value="CAG8854187.1"/>
    <property type="molecule type" value="Genomic_DNA"/>
</dbReference>
<evidence type="ECO:0000313" key="2">
    <source>
        <dbReference type="Proteomes" id="UP000789901"/>
    </source>
</evidence>
<organism evidence="1 2">
    <name type="scientific">Gigaspora margarita</name>
    <dbReference type="NCBI Taxonomy" id="4874"/>
    <lineage>
        <taxon>Eukaryota</taxon>
        <taxon>Fungi</taxon>
        <taxon>Fungi incertae sedis</taxon>
        <taxon>Mucoromycota</taxon>
        <taxon>Glomeromycotina</taxon>
        <taxon>Glomeromycetes</taxon>
        <taxon>Diversisporales</taxon>
        <taxon>Gigasporaceae</taxon>
        <taxon>Gigaspora</taxon>
    </lineage>
</organism>
<protein>
    <submittedName>
        <fullName evidence="1">27797_t:CDS:1</fullName>
    </submittedName>
</protein>
<evidence type="ECO:0000313" key="1">
    <source>
        <dbReference type="EMBL" id="CAG8854187.1"/>
    </source>
</evidence>
<sequence>EAMELHKWIGYKKAINKKINKKEQNFFNIIETEEDKTKKFNQNILLATECSTRDYGIEELENQIENSKSEK</sequence>
<accession>A0ABN7XGV8</accession>
<gene>
    <name evidence="1" type="ORF">GMARGA_LOCUS43008</name>
</gene>
<keyword evidence="2" id="KW-1185">Reference proteome</keyword>
<feature type="non-terminal residue" evidence="1">
    <location>
        <position position="1"/>
    </location>
</feature>
<reference evidence="1 2" key="1">
    <citation type="submission" date="2021-06" db="EMBL/GenBank/DDBJ databases">
        <authorList>
            <person name="Kallberg Y."/>
            <person name="Tangrot J."/>
            <person name="Rosling A."/>
        </authorList>
    </citation>
    <scope>NUCLEOTIDE SEQUENCE [LARGE SCALE GENOMIC DNA]</scope>
    <source>
        <strain evidence="1 2">120-4 pot B 10/14</strain>
    </source>
</reference>
<name>A0ABN7XGV8_GIGMA</name>